<keyword evidence="10 15" id="KW-1133">Transmembrane helix</keyword>
<reference evidence="18" key="1">
    <citation type="submission" date="2025-08" db="UniProtKB">
        <authorList>
            <consortium name="RefSeq"/>
        </authorList>
    </citation>
    <scope>IDENTIFICATION</scope>
    <source>
        <tissue evidence="18">Seedling</tissue>
    </source>
</reference>
<evidence type="ECO:0000256" key="12">
    <source>
        <dbReference type="ARBA" id="ARBA00047899"/>
    </source>
</evidence>
<keyword evidence="6 15" id="KW-0812">Transmembrane</keyword>
<dbReference type="GO" id="GO:0005524">
    <property type="term" value="F:ATP binding"/>
    <property type="evidence" value="ECO:0007669"/>
    <property type="project" value="UniProtKB-UniRule"/>
</dbReference>
<dbReference type="Gene3D" id="3.30.200.20">
    <property type="entry name" value="Phosphorylase Kinase, domain 1"/>
    <property type="match status" value="1"/>
</dbReference>
<dbReference type="EC" id="2.7.11.1" evidence="2"/>
<keyword evidence="9 14" id="KW-0067">ATP-binding</keyword>
<evidence type="ECO:0000256" key="6">
    <source>
        <dbReference type="ARBA" id="ARBA00022692"/>
    </source>
</evidence>
<feature type="binding site" evidence="14">
    <location>
        <position position="193"/>
    </location>
    <ligand>
        <name>ATP</name>
        <dbReference type="ChEBI" id="CHEBI:30616"/>
    </ligand>
</feature>
<evidence type="ECO:0000256" key="15">
    <source>
        <dbReference type="SAM" id="Phobius"/>
    </source>
</evidence>
<dbReference type="FunFam" id="3.30.200.20:FF:000178">
    <property type="entry name" value="serine/threonine-protein kinase PBS1-like"/>
    <property type="match status" value="1"/>
</dbReference>
<proteinExistence type="predicted"/>
<dbReference type="GeneID" id="107414750"/>
<dbReference type="FunFam" id="1.10.510.10:FF:000035">
    <property type="entry name" value="Putative receptor-like serine/threonine-protein kinase"/>
    <property type="match status" value="1"/>
</dbReference>
<evidence type="ECO:0000313" key="18">
    <source>
        <dbReference type="RefSeq" id="XP_024927943.3"/>
    </source>
</evidence>
<keyword evidence="17" id="KW-1185">Reference proteome</keyword>
<evidence type="ECO:0000256" key="7">
    <source>
        <dbReference type="ARBA" id="ARBA00022741"/>
    </source>
</evidence>
<dbReference type="Gene3D" id="1.10.510.10">
    <property type="entry name" value="Transferase(Phosphotransferase) domain 1"/>
    <property type="match status" value="1"/>
</dbReference>
<accession>A0A6P6G1K9</accession>
<gene>
    <name evidence="18" type="primary">LOC107414750</name>
</gene>
<keyword evidence="7 14" id="KW-0547">Nucleotide-binding</keyword>
<keyword evidence="4" id="KW-0597">Phosphoprotein</keyword>
<evidence type="ECO:0000256" key="1">
    <source>
        <dbReference type="ARBA" id="ARBA00004167"/>
    </source>
</evidence>
<evidence type="ECO:0000256" key="8">
    <source>
        <dbReference type="ARBA" id="ARBA00022777"/>
    </source>
</evidence>
<dbReference type="InterPro" id="IPR052232">
    <property type="entry name" value="RLK_Ser/Thr-Kinase"/>
</dbReference>
<keyword evidence="8 18" id="KW-0418">Kinase</keyword>
<name>A0A6P6G1K9_ZIZJJ</name>
<evidence type="ECO:0000256" key="10">
    <source>
        <dbReference type="ARBA" id="ARBA00022989"/>
    </source>
</evidence>
<comment type="subcellular location">
    <subcellularLocation>
        <location evidence="1">Membrane</location>
        <topology evidence="1">Single-pass membrane protein</topology>
    </subcellularLocation>
</comment>
<feature type="domain" description="Protein kinase" evidence="16">
    <location>
        <begin position="165"/>
        <end position="436"/>
    </location>
</feature>
<dbReference type="InterPro" id="IPR000719">
    <property type="entry name" value="Prot_kinase_dom"/>
</dbReference>
<dbReference type="GO" id="GO:0004674">
    <property type="term" value="F:protein serine/threonine kinase activity"/>
    <property type="evidence" value="ECO:0007669"/>
    <property type="project" value="UniProtKB-KW"/>
</dbReference>
<evidence type="ECO:0000256" key="14">
    <source>
        <dbReference type="PROSITE-ProRule" id="PRU10141"/>
    </source>
</evidence>
<dbReference type="Proteomes" id="UP001652623">
    <property type="component" value="Chromosome 8"/>
</dbReference>
<evidence type="ECO:0000256" key="5">
    <source>
        <dbReference type="ARBA" id="ARBA00022679"/>
    </source>
</evidence>
<dbReference type="GO" id="GO:0016020">
    <property type="term" value="C:membrane"/>
    <property type="evidence" value="ECO:0007669"/>
    <property type="project" value="UniProtKB-SubCell"/>
</dbReference>
<dbReference type="InterPro" id="IPR011009">
    <property type="entry name" value="Kinase-like_dom_sf"/>
</dbReference>
<keyword evidence="5" id="KW-0808">Transferase</keyword>
<keyword evidence="11 15" id="KW-0472">Membrane</keyword>
<dbReference type="PANTHER" id="PTHR47984">
    <property type="entry name" value="OS01G0323000 PROTEIN"/>
    <property type="match status" value="1"/>
</dbReference>
<dbReference type="AlphaFoldDB" id="A0A6P6G1K9"/>
<evidence type="ECO:0000256" key="3">
    <source>
        <dbReference type="ARBA" id="ARBA00022527"/>
    </source>
</evidence>
<evidence type="ECO:0000256" key="4">
    <source>
        <dbReference type="ARBA" id="ARBA00022553"/>
    </source>
</evidence>
<feature type="transmembrane region" description="Helical" evidence="15">
    <location>
        <begin position="25"/>
        <end position="49"/>
    </location>
</feature>
<dbReference type="KEGG" id="zju:107414750"/>
<protein>
    <recommendedName>
        <fullName evidence="2">non-specific serine/threonine protein kinase</fullName>
        <ecNumber evidence="2">2.7.11.1</ecNumber>
    </recommendedName>
</protein>
<evidence type="ECO:0000256" key="13">
    <source>
        <dbReference type="ARBA" id="ARBA00048679"/>
    </source>
</evidence>
<sequence>MISFNMVSNISSVKENLSKPTPFGFQLWVLLIFFIFLLSILLIIFFFLFRCIIHRRRKKSYEPRLCFPSITISSKDHHHNAYRSTSSLDRRLLPLNISEIEMNARKLTDHGPVLSDHLFRQGSRTTHSSMINDVGSMGKYSPVVREVWRGSRFSLKEIEVATNGFAKENLIGNGDYGRVYHGILFDTTRVAVKRILNNSCDAEEFMAEVKGIGHVRHKNLVKMLGYCIEGTYRMLVYEYVDNNNLHNWIHECSSQVSPLTWGIRMKIIQGIAKGLAYLHEDVEPKILHRSLKSSNILFDRQWNPKISDFGLAKLFGPDWGLMIMETLGYIAPEQATPGAFTEKTDVFSFGILIMEIISGRNPVDHNQPQPYLVDWMKSMVASQNIAYVVDPNMPEMPSSKELKRILLIALRCVDPDMQNRPKMGEIIHMLEPRDLLLGDDCQVKREDSCCSSPEDSHNAASLCESPLDTPSVESSTNCYQKYYF</sequence>
<evidence type="ECO:0000256" key="2">
    <source>
        <dbReference type="ARBA" id="ARBA00012513"/>
    </source>
</evidence>
<dbReference type="Pfam" id="PF07714">
    <property type="entry name" value="PK_Tyr_Ser-Thr"/>
    <property type="match status" value="1"/>
</dbReference>
<evidence type="ECO:0000259" key="16">
    <source>
        <dbReference type="PROSITE" id="PS50011"/>
    </source>
</evidence>
<evidence type="ECO:0000256" key="9">
    <source>
        <dbReference type="ARBA" id="ARBA00022840"/>
    </source>
</evidence>
<dbReference type="PROSITE" id="PS50011">
    <property type="entry name" value="PROTEIN_KINASE_DOM"/>
    <property type="match status" value="1"/>
</dbReference>
<dbReference type="PANTHER" id="PTHR47984:SF15">
    <property type="entry name" value="PROTEIN KINASE DOMAIN-CONTAINING PROTEIN"/>
    <property type="match status" value="1"/>
</dbReference>
<dbReference type="RefSeq" id="XP_024927943.3">
    <property type="nucleotide sequence ID" value="XM_025072175.3"/>
</dbReference>
<keyword evidence="3" id="KW-0723">Serine/threonine-protein kinase</keyword>
<evidence type="ECO:0000313" key="17">
    <source>
        <dbReference type="Proteomes" id="UP001652623"/>
    </source>
</evidence>
<evidence type="ECO:0000256" key="11">
    <source>
        <dbReference type="ARBA" id="ARBA00023136"/>
    </source>
</evidence>
<dbReference type="InterPro" id="IPR001245">
    <property type="entry name" value="Ser-Thr/Tyr_kinase_cat_dom"/>
</dbReference>
<comment type="catalytic activity">
    <reaction evidence="13">
        <text>L-seryl-[protein] + ATP = O-phospho-L-seryl-[protein] + ADP + H(+)</text>
        <dbReference type="Rhea" id="RHEA:17989"/>
        <dbReference type="Rhea" id="RHEA-COMP:9863"/>
        <dbReference type="Rhea" id="RHEA-COMP:11604"/>
        <dbReference type="ChEBI" id="CHEBI:15378"/>
        <dbReference type="ChEBI" id="CHEBI:29999"/>
        <dbReference type="ChEBI" id="CHEBI:30616"/>
        <dbReference type="ChEBI" id="CHEBI:83421"/>
        <dbReference type="ChEBI" id="CHEBI:456216"/>
        <dbReference type="EC" id="2.7.11.1"/>
    </reaction>
</comment>
<dbReference type="SUPFAM" id="SSF56112">
    <property type="entry name" value="Protein kinase-like (PK-like)"/>
    <property type="match status" value="1"/>
</dbReference>
<dbReference type="PROSITE" id="PS00107">
    <property type="entry name" value="PROTEIN_KINASE_ATP"/>
    <property type="match status" value="1"/>
</dbReference>
<organism evidence="17 18">
    <name type="scientific">Ziziphus jujuba</name>
    <name type="common">Chinese jujube</name>
    <name type="synonym">Ziziphus sativa</name>
    <dbReference type="NCBI Taxonomy" id="326968"/>
    <lineage>
        <taxon>Eukaryota</taxon>
        <taxon>Viridiplantae</taxon>
        <taxon>Streptophyta</taxon>
        <taxon>Embryophyta</taxon>
        <taxon>Tracheophyta</taxon>
        <taxon>Spermatophyta</taxon>
        <taxon>Magnoliopsida</taxon>
        <taxon>eudicotyledons</taxon>
        <taxon>Gunneridae</taxon>
        <taxon>Pentapetalae</taxon>
        <taxon>rosids</taxon>
        <taxon>fabids</taxon>
        <taxon>Rosales</taxon>
        <taxon>Rhamnaceae</taxon>
        <taxon>Paliureae</taxon>
        <taxon>Ziziphus</taxon>
    </lineage>
</organism>
<dbReference type="InterPro" id="IPR017441">
    <property type="entry name" value="Protein_kinase_ATP_BS"/>
</dbReference>
<comment type="catalytic activity">
    <reaction evidence="12">
        <text>L-threonyl-[protein] + ATP = O-phospho-L-threonyl-[protein] + ADP + H(+)</text>
        <dbReference type="Rhea" id="RHEA:46608"/>
        <dbReference type="Rhea" id="RHEA-COMP:11060"/>
        <dbReference type="Rhea" id="RHEA-COMP:11605"/>
        <dbReference type="ChEBI" id="CHEBI:15378"/>
        <dbReference type="ChEBI" id="CHEBI:30013"/>
        <dbReference type="ChEBI" id="CHEBI:30616"/>
        <dbReference type="ChEBI" id="CHEBI:61977"/>
        <dbReference type="ChEBI" id="CHEBI:456216"/>
        <dbReference type="EC" id="2.7.11.1"/>
    </reaction>
</comment>